<dbReference type="Pfam" id="PF11734">
    <property type="entry name" value="TilS_C"/>
    <property type="match status" value="1"/>
</dbReference>
<dbReference type="InterPro" id="IPR014729">
    <property type="entry name" value="Rossmann-like_a/b/a_fold"/>
</dbReference>
<comment type="similarity">
    <text evidence="8">Belongs to the tRNA(Ile)-lysidine synthase family.</text>
</comment>
<dbReference type="Gene3D" id="3.30.465.60">
    <property type="match status" value="1"/>
</dbReference>
<dbReference type="SUPFAM" id="SSF56037">
    <property type="entry name" value="PheT/TilS domain"/>
    <property type="match status" value="1"/>
</dbReference>
<dbReference type="Pfam" id="PF01171">
    <property type="entry name" value="ATP_bind_3"/>
    <property type="match status" value="1"/>
</dbReference>
<evidence type="ECO:0000256" key="3">
    <source>
        <dbReference type="ARBA" id="ARBA00022598"/>
    </source>
</evidence>
<comment type="function">
    <text evidence="8">Ligates lysine onto the cytidine present at position 34 of the AUA codon-specific tRNA(Ile) that contains the anticodon CAU, in an ATP-dependent manner. Cytidine is converted to lysidine, thus changing the amino acid specificity of the tRNA from methionine to isoleucine.</text>
</comment>
<evidence type="ECO:0000256" key="1">
    <source>
        <dbReference type="ARBA" id="ARBA00004496"/>
    </source>
</evidence>
<dbReference type="Proteomes" id="UP000241639">
    <property type="component" value="Unassembled WGS sequence"/>
</dbReference>
<dbReference type="Pfam" id="PF09179">
    <property type="entry name" value="TilS"/>
    <property type="match status" value="1"/>
</dbReference>
<dbReference type="PANTHER" id="PTHR43033:SF1">
    <property type="entry name" value="TRNA(ILE)-LYSIDINE SYNTHASE-RELATED"/>
    <property type="match status" value="1"/>
</dbReference>
<keyword evidence="11" id="KW-1185">Reference proteome</keyword>
<dbReference type="EMBL" id="PZZP01000003">
    <property type="protein sequence ID" value="PTM54802.1"/>
    <property type="molecule type" value="Genomic_DNA"/>
</dbReference>
<dbReference type="RefSeq" id="WP_107728424.1">
    <property type="nucleotide sequence ID" value="NZ_PZZP01000003.1"/>
</dbReference>
<dbReference type="SUPFAM" id="SSF82829">
    <property type="entry name" value="MesJ substrate recognition domain-like"/>
    <property type="match status" value="1"/>
</dbReference>
<comment type="subcellular location">
    <subcellularLocation>
        <location evidence="1 8">Cytoplasm</location>
    </subcellularLocation>
</comment>
<dbReference type="NCBIfam" id="TIGR02432">
    <property type="entry name" value="lysidine_TilS_N"/>
    <property type="match status" value="1"/>
</dbReference>
<dbReference type="PANTHER" id="PTHR43033">
    <property type="entry name" value="TRNA(ILE)-LYSIDINE SYNTHASE-RELATED"/>
    <property type="match status" value="1"/>
</dbReference>
<evidence type="ECO:0000313" key="11">
    <source>
        <dbReference type="Proteomes" id="UP000241639"/>
    </source>
</evidence>
<comment type="domain">
    <text evidence="8">The N-terminal region contains the highly conserved SGGXDS motif, predicted to be a P-loop motif involved in ATP binding.</text>
</comment>
<feature type="binding site" evidence="8">
    <location>
        <begin position="25"/>
        <end position="30"/>
    </location>
    <ligand>
        <name>ATP</name>
        <dbReference type="ChEBI" id="CHEBI:30616"/>
    </ligand>
</feature>
<dbReference type="InterPro" id="IPR015262">
    <property type="entry name" value="tRNA_Ile_lys_synt_subst-bd"/>
</dbReference>
<dbReference type="SMART" id="SM00977">
    <property type="entry name" value="TilS_C"/>
    <property type="match status" value="1"/>
</dbReference>
<dbReference type="GO" id="GO:0005524">
    <property type="term" value="F:ATP binding"/>
    <property type="evidence" value="ECO:0007669"/>
    <property type="project" value="UniProtKB-UniRule"/>
</dbReference>
<comment type="caution">
    <text evidence="10">The sequence shown here is derived from an EMBL/GenBank/DDBJ whole genome shotgun (WGS) entry which is preliminary data.</text>
</comment>
<dbReference type="InterPro" id="IPR012094">
    <property type="entry name" value="tRNA_Ile_lys_synt"/>
</dbReference>
<evidence type="ECO:0000256" key="4">
    <source>
        <dbReference type="ARBA" id="ARBA00022694"/>
    </source>
</evidence>
<dbReference type="GO" id="GO:0005737">
    <property type="term" value="C:cytoplasm"/>
    <property type="evidence" value="ECO:0007669"/>
    <property type="project" value="UniProtKB-SubCell"/>
</dbReference>
<evidence type="ECO:0000256" key="8">
    <source>
        <dbReference type="HAMAP-Rule" id="MF_01161"/>
    </source>
</evidence>
<evidence type="ECO:0000256" key="2">
    <source>
        <dbReference type="ARBA" id="ARBA00022490"/>
    </source>
</evidence>
<evidence type="ECO:0000256" key="6">
    <source>
        <dbReference type="ARBA" id="ARBA00022840"/>
    </source>
</evidence>
<evidence type="ECO:0000256" key="5">
    <source>
        <dbReference type="ARBA" id="ARBA00022741"/>
    </source>
</evidence>
<dbReference type="AlphaFoldDB" id="A0A2T4Z220"/>
<dbReference type="EC" id="6.3.4.19" evidence="8"/>
<dbReference type="HAMAP" id="MF_01161">
    <property type="entry name" value="tRNA_Ile_lys_synt"/>
    <property type="match status" value="1"/>
</dbReference>
<feature type="domain" description="Lysidine-tRNA(Ile) synthetase C-terminal" evidence="9">
    <location>
        <begin position="387"/>
        <end position="459"/>
    </location>
</feature>
<dbReference type="Gene3D" id="3.40.50.620">
    <property type="entry name" value="HUPs"/>
    <property type="match status" value="1"/>
</dbReference>
<dbReference type="CDD" id="cd01992">
    <property type="entry name" value="TilS_N"/>
    <property type="match status" value="1"/>
</dbReference>
<comment type="catalytic activity">
    <reaction evidence="7 8">
        <text>cytidine(34) in tRNA(Ile2) + L-lysine + ATP = lysidine(34) in tRNA(Ile2) + AMP + diphosphate + H(+)</text>
        <dbReference type="Rhea" id="RHEA:43744"/>
        <dbReference type="Rhea" id="RHEA-COMP:10625"/>
        <dbReference type="Rhea" id="RHEA-COMP:10670"/>
        <dbReference type="ChEBI" id="CHEBI:15378"/>
        <dbReference type="ChEBI" id="CHEBI:30616"/>
        <dbReference type="ChEBI" id="CHEBI:32551"/>
        <dbReference type="ChEBI" id="CHEBI:33019"/>
        <dbReference type="ChEBI" id="CHEBI:82748"/>
        <dbReference type="ChEBI" id="CHEBI:83665"/>
        <dbReference type="ChEBI" id="CHEBI:456215"/>
        <dbReference type="EC" id="6.3.4.19"/>
    </reaction>
</comment>
<dbReference type="InterPro" id="IPR012795">
    <property type="entry name" value="tRNA_Ile_lys_synt_N"/>
</dbReference>
<dbReference type="OrthoDB" id="9807403at2"/>
<evidence type="ECO:0000259" key="9">
    <source>
        <dbReference type="SMART" id="SM00977"/>
    </source>
</evidence>
<name>A0A2T4Z220_9BACL</name>
<keyword evidence="4 8" id="KW-0819">tRNA processing</keyword>
<dbReference type="GO" id="GO:0006400">
    <property type="term" value="P:tRNA modification"/>
    <property type="evidence" value="ECO:0007669"/>
    <property type="project" value="UniProtKB-UniRule"/>
</dbReference>
<dbReference type="GO" id="GO:0032267">
    <property type="term" value="F:tRNA(Ile)-lysidine synthase activity"/>
    <property type="evidence" value="ECO:0007669"/>
    <property type="project" value="UniProtKB-EC"/>
</dbReference>
<accession>A0A2T4Z220</accession>
<organism evidence="10 11">
    <name type="scientific">Desmospora activa DSM 45169</name>
    <dbReference type="NCBI Taxonomy" id="1121389"/>
    <lineage>
        <taxon>Bacteria</taxon>
        <taxon>Bacillati</taxon>
        <taxon>Bacillota</taxon>
        <taxon>Bacilli</taxon>
        <taxon>Bacillales</taxon>
        <taxon>Thermoactinomycetaceae</taxon>
        <taxon>Desmospora</taxon>
    </lineage>
</organism>
<reference evidence="10 11" key="1">
    <citation type="submission" date="2018-04" db="EMBL/GenBank/DDBJ databases">
        <title>Genomic Encyclopedia of Archaeal and Bacterial Type Strains, Phase II (KMG-II): from individual species to whole genera.</title>
        <authorList>
            <person name="Goeker M."/>
        </authorList>
    </citation>
    <scope>NUCLEOTIDE SEQUENCE [LARGE SCALE GENOMIC DNA]</scope>
    <source>
        <strain evidence="10 11">DSM 45169</strain>
    </source>
</reference>
<keyword evidence="5 8" id="KW-0547">Nucleotide-binding</keyword>
<gene>
    <name evidence="8" type="primary">tilS</name>
    <name evidence="10" type="ORF">C8J48_3454</name>
</gene>
<dbReference type="SUPFAM" id="SSF52402">
    <property type="entry name" value="Adenine nucleotide alpha hydrolases-like"/>
    <property type="match status" value="1"/>
</dbReference>
<dbReference type="NCBIfam" id="TIGR02433">
    <property type="entry name" value="lysidine_TilS_C"/>
    <property type="match status" value="1"/>
</dbReference>
<keyword evidence="6 8" id="KW-0067">ATP-binding</keyword>
<evidence type="ECO:0000313" key="10">
    <source>
        <dbReference type="EMBL" id="PTM54802.1"/>
    </source>
</evidence>
<keyword evidence="3 8" id="KW-0436">Ligase</keyword>
<keyword evidence="2 8" id="KW-0963">Cytoplasm</keyword>
<sequence length="468" mass="52711">MLEERLTSWEEQLLPQGAGVIVGVSGGPDSMALLHRLWSAAAEKEWNVTAVHVDHGLRGEESAEDADHVQSWCRQQSIPCYVERVDVMGYMRKHGGNKQAVARELRYDAFYRVAQSVDATHVAVAHHADDQVETLLMRLLRGTGTQGLTGIPRRRRWRGMWMIRPWLHLSRADIRAYCATHRIPFRHDTSNEDPVYTRNRVRHELVPLLSSFNPRFDEALLQLSELATDEEQVWERLTKEAFHNVCTRVHEKGITLDIDRFNRLEVALQRRVIKLILNCLVKKSANEVDWQAVERVRTLTTGDNPSAQTPLPGGGWVQRQYHLLRFFSSAEEAKARAVPSSVSLQLPGEMAWGEGRICAQFVAGVPSATGRGLEAAVFDWERLPPALAVRARLPGDRMRPLGLGGSKKVKDLFIDAKIPQQERDGIPLVTAGNDIIWIPGVARSDIALCDADTRKTLVLRWTPDKGAH</sequence>
<protein>
    <recommendedName>
        <fullName evidence="8">tRNA(Ile)-lysidine synthase</fullName>
        <ecNumber evidence="8">6.3.4.19</ecNumber>
    </recommendedName>
    <alternativeName>
        <fullName evidence="8">tRNA(Ile)-2-lysyl-cytidine synthase</fullName>
    </alternativeName>
    <alternativeName>
        <fullName evidence="8">tRNA(Ile)-lysidine synthetase</fullName>
    </alternativeName>
</protein>
<dbReference type="InterPro" id="IPR011063">
    <property type="entry name" value="TilS/TtcA_N"/>
</dbReference>
<proteinExistence type="inferred from homology"/>
<dbReference type="InterPro" id="IPR012796">
    <property type="entry name" value="Lysidine-tRNA-synth_C"/>
</dbReference>
<evidence type="ECO:0000256" key="7">
    <source>
        <dbReference type="ARBA" id="ARBA00048539"/>
    </source>
</evidence>